<reference evidence="6" key="1">
    <citation type="submission" date="2020-11" db="EMBL/GenBank/DDBJ databases">
        <title>Halonatronomonas betainensis gen. nov., sp. nov. a novel haloalkaliphilic representative of the family Halanaerobiacae capable of betaine degradation.</title>
        <authorList>
            <person name="Boltyanskaya Y."/>
            <person name="Kevbrin V."/>
            <person name="Detkova E."/>
            <person name="Grouzdev D.S."/>
            <person name="Koziaeva V."/>
            <person name="Zhilina T."/>
        </authorList>
    </citation>
    <scope>NUCLEOTIDE SEQUENCE</scope>
    <source>
        <strain evidence="6">Z-7014</strain>
    </source>
</reference>
<dbReference type="GO" id="GO:0051287">
    <property type="term" value="F:NAD binding"/>
    <property type="evidence" value="ECO:0007669"/>
    <property type="project" value="InterPro"/>
</dbReference>
<evidence type="ECO:0000259" key="5">
    <source>
        <dbReference type="Pfam" id="PF02826"/>
    </source>
</evidence>
<dbReference type="PANTHER" id="PTHR10996">
    <property type="entry name" value="2-HYDROXYACID DEHYDROGENASE-RELATED"/>
    <property type="match status" value="1"/>
</dbReference>
<feature type="domain" description="D-isomer specific 2-hydroxyacid dehydrogenase NAD-binding" evidence="5">
    <location>
        <begin position="125"/>
        <end position="302"/>
    </location>
</feature>
<dbReference type="Proteomes" id="UP000621436">
    <property type="component" value="Unassembled WGS sequence"/>
</dbReference>
<dbReference type="FunFam" id="3.40.50.720:FF:000462">
    <property type="entry name" value="Glyoxylate reductase (NADP+)"/>
    <property type="match status" value="1"/>
</dbReference>
<dbReference type="AlphaFoldDB" id="A0A931AQQ2"/>
<dbReference type="InterPro" id="IPR006140">
    <property type="entry name" value="D-isomer_DH_NAD-bd"/>
</dbReference>
<keyword evidence="7" id="KW-1185">Reference proteome</keyword>
<proteinExistence type="inferred from homology"/>
<feature type="domain" description="D-isomer specific 2-hydroxyacid dehydrogenase catalytic" evidence="4">
    <location>
        <begin position="21"/>
        <end position="333"/>
    </location>
</feature>
<evidence type="ECO:0000313" key="7">
    <source>
        <dbReference type="Proteomes" id="UP000621436"/>
    </source>
</evidence>
<comment type="caution">
    <text evidence="6">The sequence shown here is derived from an EMBL/GenBank/DDBJ whole genome shotgun (WGS) entry which is preliminary data.</text>
</comment>
<protein>
    <submittedName>
        <fullName evidence="6">D-glycerate dehydrogenase</fullName>
    </submittedName>
</protein>
<dbReference type="GO" id="GO:0030267">
    <property type="term" value="F:glyoxylate reductase (NADPH) activity"/>
    <property type="evidence" value="ECO:0007669"/>
    <property type="project" value="TreeGrafter"/>
</dbReference>
<comment type="similarity">
    <text evidence="1 3">Belongs to the D-isomer specific 2-hydroxyacid dehydrogenase family.</text>
</comment>
<dbReference type="Pfam" id="PF02826">
    <property type="entry name" value="2-Hacid_dh_C"/>
    <property type="match status" value="1"/>
</dbReference>
<dbReference type="Pfam" id="PF00389">
    <property type="entry name" value="2-Hacid_dh"/>
    <property type="match status" value="1"/>
</dbReference>
<dbReference type="EMBL" id="JADPIE010000004">
    <property type="protein sequence ID" value="MBF8437197.1"/>
    <property type="molecule type" value="Genomic_DNA"/>
</dbReference>
<dbReference type="GO" id="GO:0005829">
    <property type="term" value="C:cytosol"/>
    <property type="evidence" value="ECO:0007669"/>
    <property type="project" value="TreeGrafter"/>
</dbReference>
<dbReference type="PROSITE" id="PS00671">
    <property type="entry name" value="D_2_HYDROXYACID_DH_3"/>
    <property type="match status" value="1"/>
</dbReference>
<dbReference type="InterPro" id="IPR036291">
    <property type="entry name" value="NAD(P)-bd_dom_sf"/>
</dbReference>
<dbReference type="InterPro" id="IPR029753">
    <property type="entry name" value="D-isomer_DH_CS"/>
</dbReference>
<sequence>MQRIISQKSYRRDSLSKPEVYVSRVIPETGLNILEEKCDVTVNEEDKQLSKSELIDNLKGKDGALVMLSDEIDRELIEACPDLKAVSNLAVGYNNIDVQAAKEAGIIATNVPGVLTEATAELTWALLMAVARRVVEADKFLRAGKFKSWGPKLLMGNDIYGKKLGIIGFGDIGQAVARKAAGFNMEIFYNKRNRLSIPAEKRLGVEYKKLPQLLAESDYITVNAPLNSDTYHLIGTEELQIMKETAYIINTGRGPIIDEKALVKALRENVIAGAGLDVFENEPDVEPGLLELDNVVLTPHIGSASKEARYELAEKAASDLVAALTGGEVENPVT</sequence>
<evidence type="ECO:0000256" key="3">
    <source>
        <dbReference type="RuleBase" id="RU003719"/>
    </source>
</evidence>
<dbReference type="GO" id="GO:0016618">
    <property type="term" value="F:hydroxypyruvate reductase [NAD(P)H] activity"/>
    <property type="evidence" value="ECO:0007669"/>
    <property type="project" value="TreeGrafter"/>
</dbReference>
<name>A0A931AQQ2_9FIRM</name>
<keyword evidence="2 3" id="KW-0560">Oxidoreductase</keyword>
<dbReference type="InterPro" id="IPR006139">
    <property type="entry name" value="D-isomer_2_OHA_DH_cat_dom"/>
</dbReference>
<dbReference type="CDD" id="cd05301">
    <property type="entry name" value="GDH"/>
    <property type="match status" value="1"/>
</dbReference>
<evidence type="ECO:0000259" key="4">
    <source>
        <dbReference type="Pfam" id="PF00389"/>
    </source>
</evidence>
<evidence type="ECO:0000313" key="6">
    <source>
        <dbReference type="EMBL" id="MBF8437197.1"/>
    </source>
</evidence>
<organism evidence="6 7">
    <name type="scientific">Halonatronomonas betaini</name>
    <dbReference type="NCBI Taxonomy" id="2778430"/>
    <lineage>
        <taxon>Bacteria</taxon>
        <taxon>Bacillati</taxon>
        <taxon>Bacillota</taxon>
        <taxon>Clostridia</taxon>
        <taxon>Halanaerobiales</taxon>
        <taxon>Halarsenatibacteraceae</taxon>
        <taxon>Halonatronomonas</taxon>
    </lineage>
</organism>
<evidence type="ECO:0000256" key="1">
    <source>
        <dbReference type="ARBA" id="ARBA00005854"/>
    </source>
</evidence>
<gene>
    <name evidence="6" type="ORF">I0Q91_08915</name>
</gene>
<accession>A0A931AQQ2</accession>
<dbReference type="Gene3D" id="3.40.50.720">
    <property type="entry name" value="NAD(P)-binding Rossmann-like Domain"/>
    <property type="match status" value="2"/>
</dbReference>
<dbReference type="InterPro" id="IPR050223">
    <property type="entry name" value="D-isomer_2-hydroxyacid_DH"/>
</dbReference>
<evidence type="ECO:0000256" key="2">
    <source>
        <dbReference type="ARBA" id="ARBA00023002"/>
    </source>
</evidence>
<dbReference type="PANTHER" id="PTHR10996:SF283">
    <property type="entry name" value="GLYOXYLATE_HYDROXYPYRUVATE REDUCTASE B"/>
    <property type="match status" value="1"/>
</dbReference>
<dbReference type="SUPFAM" id="SSF51735">
    <property type="entry name" value="NAD(P)-binding Rossmann-fold domains"/>
    <property type="match status" value="1"/>
</dbReference>
<dbReference type="SUPFAM" id="SSF52283">
    <property type="entry name" value="Formate/glycerate dehydrogenase catalytic domain-like"/>
    <property type="match status" value="1"/>
</dbReference>